<dbReference type="SUPFAM" id="SSF109854">
    <property type="entry name" value="DinB/YfiT-like putative metalloenzymes"/>
    <property type="match status" value="1"/>
</dbReference>
<sequence length="167" mass="18765">MLIDAFERVQELVPGVVEDLSVQDLLWRPDADANPVGWLVWHLARVQDDHLAGISDGEQVWVQDGWERRFALPYDTHSIGYGQTSREVGDFSVDSPGLLTGYYAAVCERTADILRAMSPKDLDRVIDESYDPPVTVATRLVSVINDTTQHIGQAGYVRGLVERRRRS</sequence>
<evidence type="ECO:0000313" key="3">
    <source>
        <dbReference type="Proteomes" id="UP000275256"/>
    </source>
</evidence>
<feature type="domain" description="DinB-like" evidence="1">
    <location>
        <begin position="5"/>
        <end position="154"/>
    </location>
</feature>
<accession>A0A3M0GGR3</accession>
<reference evidence="2 3" key="1">
    <citation type="submission" date="2018-10" db="EMBL/GenBank/DDBJ databases">
        <title>Tessaracoccus antarcticuss sp. nov., isolated from sediment.</title>
        <authorList>
            <person name="Zhou L.Y."/>
            <person name="Du Z.J."/>
        </authorList>
    </citation>
    <scope>NUCLEOTIDE SEQUENCE [LARGE SCALE GENOMIC DNA]</scope>
    <source>
        <strain evidence="2 3">JDX10</strain>
    </source>
</reference>
<dbReference type="Gene3D" id="1.20.120.450">
    <property type="entry name" value="dinb family like domain"/>
    <property type="match status" value="1"/>
</dbReference>
<evidence type="ECO:0000259" key="1">
    <source>
        <dbReference type="Pfam" id="PF12867"/>
    </source>
</evidence>
<keyword evidence="3" id="KW-1185">Reference proteome</keyword>
<dbReference type="AlphaFoldDB" id="A0A3M0GGR3"/>
<dbReference type="InterPro" id="IPR034660">
    <property type="entry name" value="DinB/YfiT-like"/>
</dbReference>
<dbReference type="EMBL" id="REFW01000002">
    <property type="protein sequence ID" value="RMB60329.1"/>
    <property type="molecule type" value="Genomic_DNA"/>
</dbReference>
<evidence type="ECO:0000313" key="2">
    <source>
        <dbReference type="EMBL" id="RMB60329.1"/>
    </source>
</evidence>
<dbReference type="Pfam" id="PF12867">
    <property type="entry name" value="DinB_2"/>
    <property type="match status" value="1"/>
</dbReference>
<proteinExistence type="predicted"/>
<dbReference type="OrthoDB" id="2363925at2"/>
<dbReference type="NCBIfam" id="NF047843">
    <property type="entry name" value="MST_Rv0443"/>
    <property type="match status" value="1"/>
</dbReference>
<gene>
    <name evidence="2" type="ORF">EAX62_10565</name>
</gene>
<organism evidence="2 3">
    <name type="scientific">Tessaracoccus antarcticus</name>
    <dbReference type="NCBI Taxonomy" id="2479848"/>
    <lineage>
        <taxon>Bacteria</taxon>
        <taxon>Bacillati</taxon>
        <taxon>Actinomycetota</taxon>
        <taxon>Actinomycetes</taxon>
        <taxon>Propionibacteriales</taxon>
        <taxon>Propionibacteriaceae</taxon>
        <taxon>Tessaracoccus</taxon>
    </lineage>
</organism>
<comment type="caution">
    <text evidence="2">The sequence shown here is derived from an EMBL/GenBank/DDBJ whole genome shotgun (WGS) entry which is preliminary data.</text>
</comment>
<protein>
    <submittedName>
        <fullName evidence="2">DinB family protein</fullName>
    </submittedName>
</protein>
<dbReference type="Proteomes" id="UP000275256">
    <property type="component" value="Unassembled WGS sequence"/>
</dbReference>
<dbReference type="InterPro" id="IPR024775">
    <property type="entry name" value="DinB-like"/>
</dbReference>
<name>A0A3M0GGR3_9ACTN</name>